<feature type="chain" id="PRO_5002509979" evidence="6">
    <location>
        <begin position="23"/>
        <end position="764"/>
    </location>
</feature>
<evidence type="ECO:0000256" key="6">
    <source>
        <dbReference type="SAM" id="SignalP"/>
    </source>
</evidence>
<keyword evidence="1" id="KW-0645">Protease</keyword>
<accession>A0A0F6SEP6</accession>
<dbReference type="EMBL" id="CP011125">
    <property type="protein sequence ID" value="AKF05559.1"/>
    <property type="molecule type" value="Genomic_DNA"/>
</dbReference>
<gene>
    <name evidence="8" type="ORF">DB32_002708</name>
</gene>
<evidence type="ECO:0000313" key="8">
    <source>
        <dbReference type="EMBL" id="AKF05559.1"/>
    </source>
</evidence>
<dbReference type="PROSITE" id="PS51257">
    <property type="entry name" value="PROKAR_LIPOPROTEIN"/>
    <property type="match status" value="1"/>
</dbReference>
<keyword evidence="9" id="KW-1185">Reference proteome</keyword>
<keyword evidence="5" id="KW-0482">Metalloprotease</keyword>
<keyword evidence="2" id="KW-0479">Metal-binding</keyword>
<evidence type="ECO:0000313" key="9">
    <source>
        <dbReference type="Proteomes" id="UP000034883"/>
    </source>
</evidence>
<dbReference type="PANTHER" id="PTHR11851">
    <property type="entry name" value="METALLOPROTEASE"/>
    <property type="match status" value="1"/>
</dbReference>
<dbReference type="SUPFAM" id="SSF63411">
    <property type="entry name" value="LuxS/MPP-like metallohydrolase"/>
    <property type="match status" value="2"/>
</dbReference>
<keyword evidence="8" id="KW-0269">Exonuclease</keyword>
<organism evidence="8 9">
    <name type="scientific">Sandaracinus amylolyticus</name>
    <dbReference type="NCBI Taxonomy" id="927083"/>
    <lineage>
        <taxon>Bacteria</taxon>
        <taxon>Pseudomonadati</taxon>
        <taxon>Myxococcota</taxon>
        <taxon>Polyangia</taxon>
        <taxon>Polyangiales</taxon>
        <taxon>Sandaracinaceae</taxon>
        <taxon>Sandaracinus</taxon>
    </lineage>
</organism>
<dbReference type="InterPro" id="IPR050361">
    <property type="entry name" value="MPP/UQCRC_Complex"/>
</dbReference>
<evidence type="ECO:0000259" key="7">
    <source>
        <dbReference type="Pfam" id="PF05193"/>
    </source>
</evidence>
<proteinExistence type="predicted"/>
<dbReference type="PANTHER" id="PTHR11851:SF149">
    <property type="entry name" value="GH01077P"/>
    <property type="match status" value="1"/>
</dbReference>
<keyword evidence="3" id="KW-0378">Hydrolase</keyword>
<dbReference type="GO" id="GO:0006508">
    <property type="term" value="P:proteolysis"/>
    <property type="evidence" value="ECO:0007669"/>
    <property type="project" value="UniProtKB-KW"/>
</dbReference>
<feature type="domain" description="Peptidase M16 C-terminal" evidence="7">
    <location>
        <begin position="177"/>
        <end position="254"/>
    </location>
</feature>
<evidence type="ECO:0000256" key="3">
    <source>
        <dbReference type="ARBA" id="ARBA00022801"/>
    </source>
</evidence>
<dbReference type="InterPro" id="IPR007863">
    <property type="entry name" value="Peptidase_M16_C"/>
</dbReference>
<dbReference type="GO" id="GO:0008237">
    <property type="term" value="F:metallopeptidase activity"/>
    <property type="evidence" value="ECO:0007669"/>
    <property type="project" value="UniProtKB-KW"/>
</dbReference>
<evidence type="ECO:0000256" key="4">
    <source>
        <dbReference type="ARBA" id="ARBA00022833"/>
    </source>
</evidence>
<evidence type="ECO:0000256" key="1">
    <source>
        <dbReference type="ARBA" id="ARBA00022670"/>
    </source>
</evidence>
<protein>
    <submittedName>
        <fullName evidence="8">Exonuclease SbcC</fullName>
    </submittedName>
</protein>
<keyword evidence="4" id="KW-0862">Zinc</keyword>
<keyword evidence="8" id="KW-0540">Nuclease</keyword>
<evidence type="ECO:0000256" key="2">
    <source>
        <dbReference type="ARBA" id="ARBA00022723"/>
    </source>
</evidence>
<sequence length="764" mass="78892">MMRALAVIVASVVLVACGGAPRAVVPRAVSSSGDEHVASIGDASLSVIARPSDGRTWVSLWIDAGSRDAQPAAIATVAAWAIADGREIEARVIPDGTELHVGCESAQIEVCVEALAGVLATRTIDEHALDAALERLRAARRGSRADVERAADRLAIAALTGDAPGMDPLGDASEDASITRAEIERFVATHYGPARALFVVIGDADEARVRAAIADALGRAPGAMTSRTVRAFEPSVGARVEVDDQSATSVAIAVRDVPHALAIARRATAELEGGSASVFPLRGGEIVLVRGRDADEVIAAATYARALGGERPDALAEDDPRSLARRVGARWVARTSERVEGGLGVGAVIAGGRGDADADDPDARAREEATARIDALARASDAASRGEGLREETSAHGVSIRDAHGTRVAVRAAPIGRVAIAVSIAGGVRDEPARVQGRSALLARLLARCIDAHEAGAWVDASSFGASVEVAPARALDAIEHVTRCVRRMGWSPASLEDARARAIASLDGDSERLARAASVLVPGAPGMIAPSGTLASLAAIDPRSVERAWARLATRGAVSLAIVGDVDAGPIARAALLGLVSLPAPESTRPSDAVASVGGEEIVAVRSLDERVEVTIALRDPTPRASDDVGARAALDAWIAALDGPALRVAWARSGAGAEGAWIAIAVRGDEETITTLPARIERAREAARSRIDEAVQGAIRTTRESRARDAATARASARHLARGDDDHAIDADASARTARALVDGTPRYVIARPAAAEEQRGR</sequence>
<dbReference type="Pfam" id="PF05193">
    <property type="entry name" value="Peptidase_M16_C"/>
    <property type="match status" value="1"/>
</dbReference>
<dbReference type="InterPro" id="IPR011249">
    <property type="entry name" value="Metalloenz_LuxS/M16"/>
</dbReference>
<dbReference type="Proteomes" id="UP000034883">
    <property type="component" value="Chromosome"/>
</dbReference>
<reference evidence="8 9" key="1">
    <citation type="submission" date="2015-03" db="EMBL/GenBank/DDBJ databases">
        <title>Genome assembly of Sandaracinus amylolyticus DSM 53668.</title>
        <authorList>
            <person name="Sharma G."/>
            <person name="Subramanian S."/>
        </authorList>
    </citation>
    <scope>NUCLEOTIDE SEQUENCE [LARGE SCALE GENOMIC DNA]</scope>
    <source>
        <strain evidence="8 9">DSM 53668</strain>
    </source>
</reference>
<keyword evidence="6" id="KW-0732">Signal</keyword>
<dbReference type="Gene3D" id="3.30.830.10">
    <property type="entry name" value="Metalloenzyme, LuxS/M16 peptidase-like"/>
    <property type="match status" value="2"/>
</dbReference>
<dbReference type="AlphaFoldDB" id="A0A0F6SEP6"/>
<dbReference type="KEGG" id="samy:DB32_002708"/>
<feature type="signal peptide" evidence="6">
    <location>
        <begin position="1"/>
        <end position="22"/>
    </location>
</feature>
<dbReference type="STRING" id="927083.DB32_002708"/>
<name>A0A0F6SEP6_9BACT</name>
<evidence type="ECO:0000256" key="5">
    <source>
        <dbReference type="ARBA" id="ARBA00023049"/>
    </source>
</evidence>
<dbReference type="GO" id="GO:0004527">
    <property type="term" value="F:exonuclease activity"/>
    <property type="evidence" value="ECO:0007669"/>
    <property type="project" value="UniProtKB-KW"/>
</dbReference>
<dbReference type="GO" id="GO:0046872">
    <property type="term" value="F:metal ion binding"/>
    <property type="evidence" value="ECO:0007669"/>
    <property type="project" value="UniProtKB-KW"/>
</dbReference>